<dbReference type="EMBL" id="GL732560">
    <property type="protein sequence ID" value="EFX77910.1"/>
    <property type="molecule type" value="Genomic_DNA"/>
</dbReference>
<accession>E9GRH8</accession>
<evidence type="ECO:0000313" key="1">
    <source>
        <dbReference type="EMBL" id="EFX77910.1"/>
    </source>
</evidence>
<reference evidence="1 2" key="1">
    <citation type="journal article" date="2011" name="Science">
        <title>The ecoresponsive genome of Daphnia pulex.</title>
        <authorList>
            <person name="Colbourne J.K."/>
            <person name="Pfrender M.E."/>
            <person name="Gilbert D."/>
            <person name="Thomas W.K."/>
            <person name="Tucker A."/>
            <person name="Oakley T.H."/>
            <person name="Tokishita S."/>
            <person name="Aerts A."/>
            <person name="Arnold G.J."/>
            <person name="Basu M.K."/>
            <person name="Bauer D.J."/>
            <person name="Caceres C.E."/>
            <person name="Carmel L."/>
            <person name="Casola C."/>
            <person name="Choi J.H."/>
            <person name="Detter J.C."/>
            <person name="Dong Q."/>
            <person name="Dusheyko S."/>
            <person name="Eads B.D."/>
            <person name="Frohlich T."/>
            <person name="Geiler-Samerotte K.A."/>
            <person name="Gerlach D."/>
            <person name="Hatcher P."/>
            <person name="Jogdeo S."/>
            <person name="Krijgsveld J."/>
            <person name="Kriventseva E.V."/>
            <person name="Kultz D."/>
            <person name="Laforsch C."/>
            <person name="Lindquist E."/>
            <person name="Lopez J."/>
            <person name="Manak J.R."/>
            <person name="Muller J."/>
            <person name="Pangilinan J."/>
            <person name="Patwardhan R.P."/>
            <person name="Pitluck S."/>
            <person name="Pritham E.J."/>
            <person name="Rechtsteiner A."/>
            <person name="Rho M."/>
            <person name="Rogozin I.B."/>
            <person name="Sakarya O."/>
            <person name="Salamov A."/>
            <person name="Schaack S."/>
            <person name="Shapiro H."/>
            <person name="Shiga Y."/>
            <person name="Skalitzky C."/>
            <person name="Smith Z."/>
            <person name="Souvorov A."/>
            <person name="Sung W."/>
            <person name="Tang Z."/>
            <person name="Tsuchiya D."/>
            <person name="Tu H."/>
            <person name="Vos H."/>
            <person name="Wang M."/>
            <person name="Wolf Y.I."/>
            <person name="Yamagata H."/>
            <person name="Yamada T."/>
            <person name="Ye Y."/>
            <person name="Shaw J.R."/>
            <person name="Andrews J."/>
            <person name="Crease T.J."/>
            <person name="Tang H."/>
            <person name="Lucas S.M."/>
            <person name="Robertson H.M."/>
            <person name="Bork P."/>
            <person name="Koonin E.V."/>
            <person name="Zdobnov E.M."/>
            <person name="Grigoriev I.V."/>
            <person name="Lynch M."/>
            <person name="Boore J.L."/>
        </authorList>
    </citation>
    <scope>NUCLEOTIDE SEQUENCE [LARGE SCALE GENOMIC DNA]</scope>
</reference>
<dbReference type="KEGG" id="dpx:DAPPUDRAFT_105686"/>
<proteinExistence type="predicted"/>
<keyword evidence="2" id="KW-1185">Reference proteome</keyword>
<gene>
    <name evidence="1" type="ORF">DAPPUDRAFT_105686</name>
</gene>
<evidence type="ECO:0000313" key="2">
    <source>
        <dbReference type="Proteomes" id="UP000000305"/>
    </source>
</evidence>
<name>E9GRH8_DAPPU</name>
<dbReference type="InParanoid" id="E9GRH8"/>
<protein>
    <submittedName>
        <fullName evidence="1">Uncharacterized protein</fullName>
    </submittedName>
</protein>
<sequence>MEEELVGKIFEALMISASGEGFVPFSATRGGRVAKSVKIWAFAGCYRYGLTQSSRGKAYSHELNFDQHEPLLDVVRYGREKGHLIDSDLLFAVNETHREVVLVQENVDDALTVHDDVDSVPRRRIQFHLEQQAILKDKRGGIPLQDLAAFHSVSGGYKEFDHLEDLQHG</sequence>
<dbReference type="AlphaFoldDB" id="E9GRH8"/>
<dbReference type="Proteomes" id="UP000000305">
    <property type="component" value="Unassembled WGS sequence"/>
</dbReference>
<dbReference type="HOGENOM" id="CLU_1580108_0_0_1"/>
<organism evidence="1 2">
    <name type="scientific">Daphnia pulex</name>
    <name type="common">Water flea</name>
    <dbReference type="NCBI Taxonomy" id="6669"/>
    <lineage>
        <taxon>Eukaryota</taxon>
        <taxon>Metazoa</taxon>
        <taxon>Ecdysozoa</taxon>
        <taxon>Arthropoda</taxon>
        <taxon>Crustacea</taxon>
        <taxon>Branchiopoda</taxon>
        <taxon>Diplostraca</taxon>
        <taxon>Cladocera</taxon>
        <taxon>Anomopoda</taxon>
        <taxon>Daphniidae</taxon>
        <taxon>Daphnia</taxon>
    </lineage>
</organism>